<evidence type="ECO:0000313" key="2">
    <source>
        <dbReference type="Proteomes" id="UP000499080"/>
    </source>
</evidence>
<reference evidence="1 2" key="1">
    <citation type="journal article" date="2019" name="Sci. Rep.">
        <title>Orb-weaving spider Araneus ventricosus genome elucidates the spidroin gene catalogue.</title>
        <authorList>
            <person name="Kono N."/>
            <person name="Nakamura H."/>
            <person name="Ohtoshi R."/>
            <person name="Moran D.A.P."/>
            <person name="Shinohara A."/>
            <person name="Yoshida Y."/>
            <person name="Fujiwara M."/>
            <person name="Mori M."/>
            <person name="Tomita M."/>
            <person name="Arakawa K."/>
        </authorList>
    </citation>
    <scope>NUCLEOTIDE SEQUENCE [LARGE SCALE GENOMIC DNA]</scope>
</reference>
<name>A0A4Y1ZZ98_ARAVE</name>
<proteinExistence type="predicted"/>
<dbReference type="AlphaFoldDB" id="A0A4Y1ZZ98"/>
<dbReference type="EMBL" id="BGPR01000001">
    <property type="protein sequence ID" value="GBL72164.1"/>
    <property type="molecule type" value="Genomic_DNA"/>
</dbReference>
<evidence type="ECO:0000313" key="1">
    <source>
        <dbReference type="EMBL" id="GBL72164.1"/>
    </source>
</evidence>
<protein>
    <submittedName>
        <fullName evidence="1">Uncharacterized protein</fullName>
    </submittedName>
</protein>
<accession>A0A4Y1ZZ98</accession>
<dbReference type="Proteomes" id="UP000499080">
    <property type="component" value="Unassembled WGS sequence"/>
</dbReference>
<organism evidence="1 2">
    <name type="scientific">Araneus ventricosus</name>
    <name type="common">Orbweaver spider</name>
    <name type="synonym">Epeira ventricosa</name>
    <dbReference type="NCBI Taxonomy" id="182803"/>
    <lineage>
        <taxon>Eukaryota</taxon>
        <taxon>Metazoa</taxon>
        <taxon>Ecdysozoa</taxon>
        <taxon>Arthropoda</taxon>
        <taxon>Chelicerata</taxon>
        <taxon>Arachnida</taxon>
        <taxon>Araneae</taxon>
        <taxon>Araneomorphae</taxon>
        <taxon>Entelegynae</taxon>
        <taxon>Araneoidea</taxon>
        <taxon>Araneidae</taxon>
        <taxon>Araneus</taxon>
    </lineage>
</organism>
<gene>
    <name evidence="1" type="ORF">AVEN_115155_1</name>
</gene>
<comment type="caution">
    <text evidence="1">The sequence shown here is derived from an EMBL/GenBank/DDBJ whole genome shotgun (WGS) entry which is preliminary data.</text>
</comment>
<keyword evidence="2" id="KW-1185">Reference proteome</keyword>
<sequence length="118" mass="13320">MTRLPRQLIRHCGPRIIALIKQVIHISSRIEILEHGKENTIVKIENLCNLEEIIMSGGVPINSKSKTSCAYSKLRLQCEARRKTIVLPSLGPSTRVEMKLEISRVQGRGGWVGRILRP</sequence>